<dbReference type="GO" id="GO:0000103">
    <property type="term" value="P:sulfate assimilation"/>
    <property type="evidence" value="ECO:0007669"/>
    <property type="project" value="TreeGrafter"/>
</dbReference>
<dbReference type="GO" id="GO:0008441">
    <property type="term" value="F:3'(2'),5'-bisphosphate nucleotidase activity"/>
    <property type="evidence" value="ECO:0007669"/>
    <property type="project" value="InterPro"/>
</dbReference>
<dbReference type="PRINTS" id="PR00377">
    <property type="entry name" value="IMPHPHTASES"/>
</dbReference>
<organism evidence="9">
    <name type="scientific">hydrothermal vent metagenome</name>
    <dbReference type="NCBI Taxonomy" id="652676"/>
    <lineage>
        <taxon>unclassified sequences</taxon>
        <taxon>metagenomes</taxon>
        <taxon>ecological metagenomes</taxon>
    </lineage>
</organism>
<dbReference type="InterPro" id="IPR020583">
    <property type="entry name" value="Inositol_monoP_metal-BS"/>
</dbReference>
<dbReference type="EMBL" id="UOFF01000334">
    <property type="protein sequence ID" value="VAW57100.1"/>
    <property type="molecule type" value="Genomic_DNA"/>
</dbReference>
<dbReference type="Gene3D" id="3.30.540.10">
    <property type="entry name" value="Fructose-1,6-Bisphosphatase, subunit A, domain 1"/>
    <property type="match status" value="1"/>
</dbReference>
<dbReference type="PROSITE" id="PS00630">
    <property type="entry name" value="IMP_2"/>
    <property type="match status" value="1"/>
</dbReference>
<evidence type="ECO:0000256" key="6">
    <source>
        <dbReference type="ARBA" id="ARBA00022842"/>
    </source>
</evidence>
<comment type="similarity">
    <text evidence="1">Belongs to the inositol monophosphatase superfamily. CysQ family.</text>
</comment>
<dbReference type="SUPFAM" id="SSF56655">
    <property type="entry name" value="Carbohydrate phosphatase"/>
    <property type="match status" value="1"/>
</dbReference>
<accession>A0A3B0WXB4</accession>
<evidence type="ECO:0000313" key="9">
    <source>
        <dbReference type="EMBL" id="VAW57100.1"/>
    </source>
</evidence>
<gene>
    <name evidence="9" type="ORF">MNBD_GAMMA07-1756</name>
</gene>
<dbReference type="CDD" id="cd01638">
    <property type="entry name" value="CysQ"/>
    <property type="match status" value="1"/>
</dbReference>
<dbReference type="AlphaFoldDB" id="A0A3B0WXB4"/>
<keyword evidence="3" id="KW-0997">Cell inner membrane</keyword>
<dbReference type="GO" id="GO:0000287">
    <property type="term" value="F:magnesium ion binding"/>
    <property type="evidence" value="ECO:0007669"/>
    <property type="project" value="InterPro"/>
</dbReference>
<dbReference type="PANTHER" id="PTHR43028">
    <property type="entry name" value="3'(2'),5'-BISPHOSPHATE NUCLEOTIDASE 1"/>
    <property type="match status" value="1"/>
</dbReference>
<evidence type="ECO:0000256" key="3">
    <source>
        <dbReference type="ARBA" id="ARBA00022519"/>
    </source>
</evidence>
<dbReference type="GO" id="GO:0050427">
    <property type="term" value="P:3'-phosphoadenosine 5'-phosphosulfate metabolic process"/>
    <property type="evidence" value="ECO:0007669"/>
    <property type="project" value="TreeGrafter"/>
</dbReference>
<keyword evidence="5 9" id="KW-0378">Hydrolase</keyword>
<name>A0A3B0WXB4_9ZZZZ</name>
<dbReference type="GO" id="GO:0046854">
    <property type="term" value="P:phosphatidylinositol phosphate biosynthetic process"/>
    <property type="evidence" value="ECO:0007669"/>
    <property type="project" value="InterPro"/>
</dbReference>
<dbReference type="Gene3D" id="3.40.190.80">
    <property type="match status" value="1"/>
</dbReference>
<dbReference type="InterPro" id="IPR020550">
    <property type="entry name" value="Inositol_monophosphatase_CS"/>
</dbReference>
<sequence>MNDKDELNLEYLCHNVLSIARIAGKKILEIYESSYTIEQKQDNTPLTTADLAADKIIRQALKELTPEIPILTEESETVPFETRKNWRRYWLVDPLDGTREFIKHNGEFTVNIALIENHKSILGVINAPVIQTDYYAWRGGKAFKKAPDEPAQQIHTRKADMEHLVISGSRSYISEKLQSFLENISHENINHGKVGHIELLSVGSSLKSCMVAEGNVDLYPRLGLTSEWDTAAAHCILTEAGGNITKTDSTALLYNTKESLLNPEFFVFGDSSISWHHYL</sequence>
<dbReference type="InterPro" id="IPR000760">
    <property type="entry name" value="Inositol_monophosphatase-like"/>
</dbReference>
<protein>
    <recommendedName>
        <fullName evidence="8">3'-phosphoadenosine 5'-phosphate phosphatase</fullName>
    </recommendedName>
</protein>
<keyword evidence="7" id="KW-0472">Membrane</keyword>
<evidence type="ECO:0000256" key="1">
    <source>
        <dbReference type="ARBA" id="ARBA00005289"/>
    </source>
</evidence>
<keyword evidence="4" id="KW-0479">Metal-binding</keyword>
<proteinExistence type="inferred from homology"/>
<evidence type="ECO:0000256" key="8">
    <source>
        <dbReference type="ARBA" id="ARBA00044544"/>
    </source>
</evidence>
<evidence type="ECO:0000256" key="5">
    <source>
        <dbReference type="ARBA" id="ARBA00022801"/>
    </source>
</evidence>
<dbReference type="PANTHER" id="PTHR43028:SF5">
    <property type="entry name" value="3'(2'),5'-BISPHOSPHATE NUCLEOTIDASE 1"/>
    <property type="match status" value="1"/>
</dbReference>
<evidence type="ECO:0000256" key="2">
    <source>
        <dbReference type="ARBA" id="ARBA00022475"/>
    </source>
</evidence>
<reference evidence="9" key="1">
    <citation type="submission" date="2018-06" db="EMBL/GenBank/DDBJ databases">
        <authorList>
            <person name="Zhirakovskaya E."/>
        </authorList>
    </citation>
    <scope>NUCLEOTIDE SEQUENCE</scope>
</reference>
<dbReference type="FunFam" id="3.30.540.10:FF:000007">
    <property type="entry name" value="3'(2'),5'-bisphosphate nucleotidase CysQ"/>
    <property type="match status" value="1"/>
</dbReference>
<dbReference type="InterPro" id="IPR050725">
    <property type="entry name" value="CysQ/Inositol_MonoPase"/>
</dbReference>
<keyword evidence="6" id="KW-0460">Magnesium</keyword>
<dbReference type="PROSITE" id="PS00629">
    <property type="entry name" value="IMP_1"/>
    <property type="match status" value="1"/>
</dbReference>
<dbReference type="InterPro" id="IPR006240">
    <property type="entry name" value="CysQ"/>
</dbReference>
<evidence type="ECO:0000256" key="7">
    <source>
        <dbReference type="ARBA" id="ARBA00023136"/>
    </source>
</evidence>
<dbReference type="NCBIfam" id="TIGR01331">
    <property type="entry name" value="bisphos_cysQ"/>
    <property type="match status" value="1"/>
</dbReference>
<dbReference type="Pfam" id="PF00459">
    <property type="entry name" value="Inositol_P"/>
    <property type="match status" value="1"/>
</dbReference>
<keyword evidence="2" id="KW-1003">Cell membrane</keyword>
<evidence type="ECO:0000256" key="4">
    <source>
        <dbReference type="ARBA" id="ARBA00022723"/>
    </source>
</evidence>
<dbReference type="HAMAP" id="MF_02095">
    <property type="entry name" value="CysQ"/>
    <property type="match status" value="1"/>
</dbReference>